<dbReference type="InterPro" id="IPR006748">
    <property type="entry name" value="NH2Glyco/OHUrea_AB-resist_kin"/>
</dbReference>
<keyword evidence="2" id="KW-1185">Reference proteome</keyword>
<proteinExistence type="predicted"/>
<dbReference type="SUPFAM" id="SSF56112">
    <property type="entry name" value="Protein kinase-like (PK-like)"/>
    <property type="match status" value="1"/>
</dbReference>
<gene>
    <name evidence="1" type="ORF">RM649_09485</name>
</gene>
<dbReference type="Proteomes" id="UP001183777">
    <property type="component" value="Unassembled WGS sequence"/>
</dbReference>
<organism evidence="1 2">
    <name type="scientific">Streptomyces salyersiae</name>
    <dbReference type="NCBI Taxonomy" id="3075530"/>
    <lineage>
        <taxon>Bacteria</taxon>
        <taxon>Bacillati</taxon>
        <taxon>Actinomycetota</taxon>
        <taxon>Actinomycetes</taxon>
        <taxon>Kitasatosporales</taxon>
        <taxon>Streptomycetaceae</taxon>
        <taxon>Streptomyces</taxon>
    </lineage>
</organism>
<comment type="caution">
    <text evidence="1">The sequence shown here is derived from an EMBL/GenBank/DDBJ whole genome shotgun (WGS) entry which is preliminary data.</text>
</comment>
<name>A0ABU2RK11_9ACTN</name>
<dbReference type="Pfam" id="PF04655">
    <property type="entry name" value="APH_6_hur"/>
    <property type="match status" value="1"/>
</dbReference>
<dbReference type="EMBL" id="JAVREX010000003">
    <property type="protein sequence ID" value="MDT0427873.1"/>
    <property type="molecule type" value="Genomic_DNA"/>
</dbReference>
<protein>
    <submittedName>
        <fullName evidence="1">Aminoglycoside phosphotransferase family protein</fullName>
    </submittedName>
</protein>
<sequence>MITHYGPEVQAWLDAAPGLLEQAAERWELSLSGYHDAGHASVIALATSSDGRPLLLKAWADPVRYRHEISALQLWAGGPTADMVEVANDLGVAALELVGGCPGGADRPAREMQMVAVALHGLHTLGRRRNRPTGFPLLADHLRTEMLPRIEQRIRTVRLGVWRPLFDAANPSLADLKEDAGRTTVLHADLYRENVPFDWMGLPRLLDPLPMVGDAVFDWAFWTVYYDLGHGTDRRLATAARISRIPVPVLAPWCRALAVDGLLFYIESRDPRAQRMSEVLSSLSPSIPRRDS</sequence>
<accession>A0ABU2RK11</accession>
<evidence type="ECO:0000313" key="2">
    <source>
        <dbReference type="Proteomes" id="UP001183777"/>
    </source>
</evidence>
<evidence type="ECO:0000313" key="1">
    <source>
        <dbReference type="EMBL" id="MDT0427873.1"/>
    </source>
</evidence>
<dbReference type="RefSeq" id="WP_311655988.1">
    <property type="nucleotide sequence ID" value="NZ_JAVREX010000003.1"/>
</dbReference>
<dbReference type="InterPro" id="IPR011009">
    <property type="entry name" value="Kinase-like_dom_sf"/>
</dbReference>
<reference evidence="2" key="1">
    <citation type="submission" date="2023-07" db="EMBL/GenBank/DDBJ databases">
        <title>30 novel species of actinomycetes from the DSMZ collection.</title>
        <authorList>
            <person name="Nouioui I."/>
        </authorList>
    </citation>
    <scope>NUCLEOTIDE SEQUENCE [LARGE SCALE GENOMIC DNA]</scope>
    <source>
        <strain evidence="2">DSM 41770</strain>
    </source>
</reference>